<dbReference type="Pfam" id="PF25823">
    <property type="entry name" value="Ams2-SPT21_N"/>
    <property type="match status" value="1"/>
</dbReference>
<dbReference type="PANTHER" id="PTHR39147">
    <property type="entry name" value="PROTEIN SPT21"/>
    <property type="match status" value="1"/>
</dbReference>
<accession>G8ZWK3</accession>
<dbReference type="eggNOG" id="ENOG502QU3A">
    <property type="taxonomic scope" value="Eukaryota"/>
</dbReference>
<dbReference type="FunCoup" id="G8ZWK3">
    <property type="interactions" value="240"/>
</dbReference>
<gene>
    <name evidence="3" type="primary">TDEL0F01860</name>
    <name evidence="3" type="ORF">TDEL_0F01860</name>
</gene>
<dbReference type="Proteomes" id="UP000005627">
    <property type="component" value="Chromosome 6"/>
</dbReference>
<dbReference type="PANTHER" id="PTHR39147:SF1">
    <property type="entry name" value="PROTEIN SPT21"/>
    <property type="match status" value="1"/>
</dbReference>
<dbReference type="RefSeq" id="XP_003682208.1">
    <property type="nucleotide sequence ID" value="XM_003682160.1"/>
</dbReference>
<evidence type="ECO:0000313" key="4">
    <source>
        <dbReference type="Proteomes" id="UP000005627"/>
    </source>
</evidence>
<dbReference type="OrthoDB" id="3199820at2759"/>
<sequence length="676" mass="75615">MTDVSKMALKILYTLDNGSSGTYLARSKRPQAVTVITIPNPTSPGEGDQANFRIGAVELSPVLQEIYMNSPELLSHNGSKSGHDYNLYYKDICELDEPLVSLGLLSQIRHKLRKENGEDIVQVDEHDDDETFIVTGRICSNSAALLKRSYSNSCSIDAEERTSSETLEVKLRFIRVVTEKTSRRPSNTVSRMPRTPLAVQTQQQHVMSKPTARPQKLIRPVKGTVVKRQMNQTPAPKAERTQSLPIWNPKQQMSNNTAFPANSIAHKIYLADRKTDNVQPATQQPLAYQINALQQDNTIQKYKVDDSVSKRFDFMLNKKKDPQQDQQQGKAQTVVKKTTAAKARRFNTMAAIPVPPAESKPKIISKKSQRSESICEENLAPITEENFVLQDLLEGMSNKRQSQGYTEDNKENQPQMNDEFDLDLLSFPEINAKSDLEWFGDFSPFHSPSLIQNLLAEHAKKPSTTTPKDANTCNTISIDNAEEEDQQMQEEQGKSTSDIDRTSPIDTLSMPLMELNDRSNTRMVSCQEQLRRLPILGKGETTGKGSPEKDVVDNAQPEDEVTSIVMQLSSSCQDLRVPEKDTVSKVSNSSQASTPALTRCYEYQDGEEDELSEGTKRQRTMPSSPTHMFNYEDDLSSAGETNDLFSSFIQTRTAANNNADSTPATQYGNQSSDHSK</sequence>
<keyword evidence="4" id="KW-1185">Reference proteome</keyword>
<dbReference type="GeneID" id="11501457"/>
<dbReference type="GO" id="GO:0000781">
    <property type="term" value="C:chromosome, telomeric region"/>
    <property type="evidence" value="ECO:0007669"/>
    <property type="project" value="GOC"/>
</dbReference>
<feature type="region of interest" description="Disordered" evidence="1">
    <location>
        <begin position="582"/>
        <end position="639"/>
    </location>
</feature>
<feature type="region of interest" description="Disordered" evidence="1">
    <location>
        <begin position="654"/>
        <end position="676"/>
    </location>
</feature>
<evidence type="ECO:0000259" key="2">
    <source>
        <dbReference type="Pfam" id="PF25823"/>
    </source>
</evidence>
<dbReference type="HOGENOM" id="CLU_413915_0_0_1"/>
<feature type="compositionally biased region" description="Polar residues" evidence="1">
    <location>
        <begin position="584"/>
        <end position="596"/>
    </location>
</feature>
<reference evidence="3 4" key="1">
    <citation type="journal article" date="2011" name="Proc. Natl. Acad. Sci. U.S.A.">
        <title>Evolutionary erosion of yeast sex chromosomes by mating-type switching accidents.</title>
        <authorList>
            <person name="Gordon J.L."/>
            <person name="Armisen D."/>
            <person name="Proux-Wera E."/>
            <person name="Oheigeartaigh S.S."/>
            <person name="Byrne K.P."/>
            <person name="Wolfe K.H."/>
        </authorList>
    </citation>
    <scope>NUCLEOTIDE SEQUENCE [LARGE SCALE GENOMIC DNA]</scope>
    <source>
        <strain evidence="4">ATCC 10662 / CBS 1146 / NBRC 0425 / NCYC 2629 / NRRL Y-866</strain>
    </source>
</reference>
<organism evidence="3 4">
    <name type="scientific">Torulaspora delbrueckii</name>
    <name type="common">Yeast</name>
    <name type="synonym">Candida colliculosa</name>
    <dbReference type="NCBI Taxonomy" id="4950"/>
    <lineage>
        <taxon>Eukaryota</taxon>
        <taxon>Fungi</taxon>
        <taxon>Dikarya</taxon>
        <taxon>Ascomycota</taxon>
        <taxon>Saccharomycotina</taxon>
        <taxon>Saccharomycetes</taxon>
        <taxon>Saccharomycetales</taxon>
        <taxon>Saccharomycetaceae</taxon>
        <taxon>Torulaspora</taxon>
    </lineage>
</organism>
<evidence type="ECO:0000256" key="1">
    <source>
        <dbReference type="SAM" id="MobiDB-lite"/>
    </source>
</evidence>
<proteinExistence type="predicted"/>
<protein>
    <recommendedName>
        <fullName evidence="2">Ams2/SPT21 N-terminal domain-containing protein</fullName>
    </recommendedName>
</protein>
<dbReference type="GO" id="GO:0006357">
    <property type="term" value="P:regulation of transcription by RNA polymerase II"/>
    <property type="evidence" value="ECO:0007669"/>
    <property type="project" value="EnsemblFungi"/>
</dbReference>
<dbReference type="GO" id="GO:0000183">
    <property type="term" value="P:rDNA heterochromatin formation"/>
    <property type="evidence" value="ECO:0007669"/>
    <property type="project" value="EnsemblFungi"/>
</dbReference>
<dbReference type="AlphaFoldDB" id="G8ZWK3"/>
<dbReference type="GO" id="GO:0030466">
    <property type="term" value="P:silent mating-type cassette heterochromatin formation"/>
    <property type="evidence" value="ECO:0007669"/>
    <property type="project" value="EnsemblFungi"/>
</dbReference>
<dbReference type="InterPro" id="IPR057725">
    <property type="entry name" value="Ams2-SPT21_N"/>
</dbReference>
<name>G8ZWK3_TORDE</name>
<dbReference type="InterPro" id="IPR042403">
    <property type="entry name" value="Spt21/Ams2"/>
</dbReference>
<dbReference type="GO" id="GO:0031509">
    <property type="term" value="P:subtelomeric heterochromatin formation"/>
    <property type="evidence" value="ECO:0007669"/>
    <property type="project" value="EnsemblFungi"/>
</dbReference>
<evidence type="ECO:0000313" key="3">
    <source>
        <dbReference type="EMBL" id="CCE92997.1"/>
    </source>
</evidence>
<dbReference type="KEGG" id="tdl:TDEL_0F01860"/>
<dbReference type="InParanoid" id="G8ZWK3"/>
<feature type="domain" description="Ams2/SPT21 N-terminal" evidence="2">
    <location>
        <begin position="3"/>
        <end position="174"/>
    </location>
</feature>
<feature type="compositionally biased region" description="Basic and acidic residues" evidence="1">
    <location>
        <begin position="491"/>
        <end position="503"/>
    </location>
</feature>
<feature type="region of interest" description="Disordered" evidence="1">
    <location>
        <begin position="483"/>
        <end position="508"/>
    </location>
</feature>
<dbReference type="EMBL" id="HE616747">
    <property type="protein sequence ID" value="CCE92997.1"/>
    <property type="molecule type" value="Genomic_DNA"/>
</dbReference>